<evidence type="ECO:0000313" key="2">
    <source>
        <dbReference type="Proteomes" id="UP000605361"/>
    </source>
</evidence>
<dbReference type="Gene3D" id="1.20.58.130">
    <property type="match status" value="1"/>
</dbReference>
<gene>
    <name evidence="1" type="ORF">ITP53_26250</name>
</gene>
<evidence type="ECO:0000313" key="1">
    <source>
        <dbReference type="EMBL" id="MBF8189170.1"/>
    </source>
</evidence>
<reference evidence="1" key="1">
    <citation type="submission" date="2020-11" db="EMBL/GenBank/DDBJ databases">
        <title>Whole-genome analyses of Nonomuraea sp. K274.</title>
        <authorList>
            <person name="Veyisoglu A."/>
        </authorList>
    </citation>
    <scope>NUCLEOTIDE SEQUENCE</scope>
    <source>
        <strain evidence="1">K274</strain>
    </source>
</reference>
<protein>
    <submittedName>
        <fullName evidence="1">Uncharacterized protein</fullName>
    </submittedName>
</protein>
<proteinExistence type="predicted"/>
<dbReference type="Proteomes" id="UP000605361">
    <property type="component" value="Unassembled WGS sequence"/>
</dbReference>
<keyword evidence="2" id="KW-1185">Reference proteome</keyword>
<name>A0A931F097_9ACTN</name>
<comment type="caution">
    <text evidence="1">The sequence shown here is derived from an EMBL/GenBank/DDBJ whole genome shotgun (WGS) entry which is preliminary data.</text>
</comment>
<organism evidence="1 2">
    <name type="scientific">Nonomuraea cypriaca</name>
    <dbReference type="NCBI Taxonomy" id="1187855"/>
    <lineage>
        <taxon>Bacteria</taxon>
        <taxon>Bacillati</taxon>
        <taxon>Actinomycetota</taxon>
        <taxon>Actinomycetes</taxon>
        <taxon>Streptosporangiales</taxon>
        <taxon>Streptosporangiaceae</taxon>
        <taxon>Nonomuraea</taxon>
    </lineage>
</organism>
<sequence length="122" mass="13361">MKLRVEDLEAAVRHGGAAPRYAEPDLHAELLSEINDRTKHLQAEIGRLKTDLATVRIEMGEEFSAVNTEVAGVRRVVSGLPAAPPGEEAGLRSEIAQEFTCLRSEMTDLGIKLDRLLKKKSA</sequence>
<dbReference type="RefSeq" id="WP_195898111.1">
    <property type="nucleotide sequence ID" value="NZ_JADOGI010000084.1"/>
</dbReference>
<accession>A0A931F097</accession>
<dbReference type="AlphaFoldDB" id="A0A931F097"/>
<dbReference type="EMBL" id="JADOGI010000084">
    <property type="protein sequence ID" value="MBF8189170.1"/>
    <property type="molecule type" value="Genomic_DNA"/>
</dbReference>